<evidence type="ECO:0000313" key="2">
    <source>
        <dbReference type="EMBL" id="NYH14055.1"/>
    </source>
</evidence>
<protein>
    <submittedName>
        <fullName evidence="2">Uncharacterized protein</fullName>
    </submittedName>
</protein>
<sequence length="199" mass="21817">MAAALSLRDNDALWSLLAALEYYARLYEAMPERIRRAGEGSLDVMRSEATEATAALMHQHRDALERCKTTIQLAESMTREHEERYRTALARLNDIALDRLVDRAANRIGCMAGNRLTGALAIAARGQRERLDQAIAAFEHATREAGAQAQAVARSTERRFVRALRNLLAGAVIVLLVAGGATALLVWWGTAPAWVSHVG</sequence>
<dbReference type="Proteomes" id="UP000572540">
    <property type="component" value="Unassembled WGS sequence"/>
</dbReference>
<accession>A0A7Y9W5C6</accession>
<comment type="caution">
    <text evidence="2">The sequence shown here is derived from an EMBL/GenBank/DDBJ whole genome shotgun (WGS) entry which is preliminary data.</text>
</comment>
<feature type="transmembrane region" description="Helical" evidence="1">
    <location>
        <begin position="167"/>
        <end position="189"/>
    </location>
</feature>
<reference evidence="2 3" key="1">
    <citation type="submission" date="2020-07" db="EMBL/GenBank/DDBJ databases">
        <title>Exploring microbial biodiversity for novel pathways involved in the catabolism of aromatic compounds derived from lignin.</title>
        <authorList>
            <person name="Elkins J."/>
        </authorList>
    </citation>
    <scope>NUCLEOTIDE SEQUENCE [LARGE SCALE GENOMIC DNA]</scope>
    <source>
        <strain evidence="2 3">H2C3B</strain>
    </source>
</reference>
<proteinExistence type="predicted"/>
<keyword evidence="1" id="KW-0472">Membrane</keyword>
<dbReference type="EMBL" id="JACCAU010000001">
    <property type="protein sequence ID" value="NYH14055.1"/>
    <property type="molecule type" value="Genomic_DNA"/>
</dbReference>
<name>A0A7Y9W5C6_9BURK</name>
<gene>
    <name evidence="2" type="ORF">GGD41_001283</name>
</gene>
<evidence type="ECO:0000256" key="1">
    <source>
        <dbReference type="SAM" id="Phobius"/>
    </source>
</evidence>
<keyword evidence="1" id="KW-0812">Transmembrane</keyword>
<keyword evidence="1" id="KW-1133">Transmembrane helix</keyword>
<dbReference type="AlphaFoldDB" id="A0A7Y9W5C6"/>
<evidence type="ECO:0000313" key="3">
    <source>
        <dbReference type="Proteomes" id="UP000572540"/>
    </source>
</evidence>
<organism evidence="2 3">
    <name type="scientific">Paraburkholderia bryophila</name>
    <dbReference type="NCBI Taxonomy" id="420952"/>
    <lineage>
        <taxon>Bacteria</taxon>
        <taxon>Pseudomonadati</taxon>
        <taxon>Pseudomonadota</taxon>
        <taxon>Betaproteobacteria</taxon>
        <taxon>Burkholderiales</taxon>
        <taxon>Burkholderiaceae</taxon>
        <taxon>Paraburkholderia</taxon>
    </lineage>
</organism>